<dbReference type="SMART" id="SM00220">
    <property type="entry name" value="S_TKc"/>
    <property type="match status" value="1"/>
</dbReference>
<comment type="similarity">
    <text evidence="1">Belongs to the protein kinase superfamily. CMGC Ser/Thr protein kinase family. MNB/DYRK subfamily.</text>
</comment>
<gene>
    <name evidence="14" type="ORF">NESM_000271500</name>
</gene>
<accession>A0AAW0FAZ8</accession>
<dbReference type="CDD" id="cd14210">
    <property type="entry name" value="PKc_DYRK"/>
    <property type="match status" value="1"/>
</dbReference>
<proteinExistence type="inferred from homology"/>
<comment type="catalytic activity">
    <reaction evidence="9">
        <text>L-threonyl-[protein] + ATP = O-phospho-L-threonyl-[protein] + ADP + H(+)</text>
        <dbReference type="Rhea" id="RHEA:46608"/>
        <dbReference type="Rhea" id="RHEA-COMP:11060"/>
        <dbReference type="Rhea" id="RHEA-COMP:11605"/>
        <dbReference type="ChEBI" id="CHEBI:15378"/>
        <dbReference type="ChEBI" id="CHEBI:30013"/>
        <dbReference type="ChEBI" id="CHEBI:30616"/>
        <dbReference type="ChEBI" id="CHEBI:61977"/>
        <dbReference type="ChEBI" id="CHEBI:456216"/>
        <dbReference type="EC" id="2.7.12.1"/>
    </reaction>
</comment>
<keyword evidence="3" id="KW-0723">Serine/threonine-protein kinase</keyword>
<evidence type="ECO:0000256" key="5">
    <source>
        <dbReference type="ARBA" id="ARBA00022741"/>
    </source>
</evidence>
<evidence type="ECO:0000256" key="10">
    <source>
        <dbReference type="ARBA" id="ARBA00051680"/>
    </source>
</evidence>
<feature type="region of interest" description="Disordered" evidence="12">
    <location>
        <begin position="900"/>
        <end position="956"/>
    </location>
</feature>
<comment type="catalytic activity">
    <reaction evidence="8">
        <text>L-seryl-[protein] + ATP = O-phospho-L-seryl-[protein] + ADP + H(+)</text>
        <dbReference type="Rhea" id="RHEA:17989"/>
        <dbReference type="Rhea" id="RHEA-COMP:9863"/>
        <dbReference type="Rhea" id="RHEA-COMP:11604"/>
        <dbReference type="ChEBI" id="CHEBI:15378"/>
        <dbReference type="ChEBI" id="CHEBI:29999"/>
        <dbReference type="ChEBI" id="CHEBI:30616"/>
        <dbReference type="ChEBI" id="CHEBI:83421"/>
        <dbReference type="ChEBI" id="CHEBI:456216"/>
        <dbReference type="EC" id="2.7.12.1"/>
    </reaction>
</comment>
<evidence type="ECO:0000256" key="4">
    <source>
        <dbReference type="ARBA" id="ARBA00022679"/>
    </source>
</evidence>
<dbReference type="InterPro" id="IPR011009">
    <property type="entry name" value="Kinase-like_dom_sf"/>
</dbReference>
<dbReference type="EC" id="2.7.12.1" evidence="2"/>
<dbReference type="GO" id="GO:0004712">
    <property type="term" value="F:protein serine/threonine/tyrosine kinase activity"/>
    <property type="evidence" value="ECO:0007669"/>
    <property type="project" value="UniProtKB-EC"/>
</dbReference>
<evidence type="ECO:0000313" key="15">
    <source>
        <dbReference type="Proteomes" id="UP001430356"/>
    </source>
</evidence>
<keyword evidence="5 11" id="KW-0547">Nucleotide-binding</keyword>
<feature type="compositionally biased region" description="Basic residues" evidence="12">
    <location>
        <begin position="512"/>
        <end position="533"/>
    </location>
</feature>
<evidence type="ECO:0000256" key="7">
    <source>
        <dbReference type="ARBA" id="ARBA00022840"/>
    </source>
</evidence>
<dbReference type="GO" id="GO:0005524">
    <property type="term" value="F:ATP binding"/>
    <property type="evidence" value="ECO:0007669"/>
    <property type="project" value="UniProtKB-UniRule"/>
</dbReference>
<dbReference type="Gene3D" id="3.30.10.30">
    <property type="entry name" value="DYRK"/>
    <property type="match status" value="1"/>
</dbReference>
<dbReference type="Gene3D" id="1.10.510.10">
    <property type="entry name" value="Transferase(Phosphotransferase) domain 1"/>
    <property type="match status" value="1"/>
</dbReference>
<keyword evidence="4" id="KW-0808">Transferase</keyword>
<feature type="binding site" evidence="11">
    <location>
        <position position="112"/>
    </location>
    <ligand>
        <name>ATP</name>
        <dbReference type="ChEBI" id="CHEBI:30616"/>
    </ligand>
</feature>
<dbReference type="InterPro" id="IPR017441">
    <property type="entry name" value="Protein_kinase_ATP_BS"/>
</dbReference>
<dbReference type="PROSITE" id="PS00107">
    <property type="entry name" value="PROTEIN_KINASE_ATP"/>
    <property type="match status" value="1"/>
</dbReference>
<evidence type="ECO:0000256" key="2">
    <source>
        <dbReference type="ARBA" id="ARBA00013203"/>
    </source>
</evidence>
<dbReference type="Gene3D" id="3.30.200.20">
    <property type="entry name" value="Phosphorylase Kinase, domain 1"/>
    <property type="match status" value="1"/>
</dbReference>
<feature type="compositionally biased region" description="Polar residues" evidence="12">
    <location>
        <begin position="544"/>
        <end position="557"/>
    </location>
</feature>
<dbReference type="GO" id="GO:0005737">
    <property type="term" value="C:cytoplasm"/>
    <property type="evidence" value="ECO:0007669"/>
    <property type="project" value="TreeGrafter"/>
</dbReference>
<sequence>MHLTDAQSTSGVSSISASEALRRYGSFLTPYERKEILHYEAIHYAGQRCADKVRAPIGGPNDGYDTEEGEYSFRAKDHIAYRYEVVEELGSGAFGQVFKAVDHADGSVVAVKLIRNQRKVLQQAEQEVSILQRVNDRDPKRLYGIVRMTDNFTFRGHICISYELLGANLYEYLKAKDFFPMSLSVIRSIAARLLVALTFLARENIMHCDLKPENILLRDSDPSVVKVVDLGSASLDEKNSYMYIQSRFYRAPEVIMEQRYNKAIDWWSFGCILCELANGDPVFPGEDEKDQLGCIMEYLGPPPASFVQASSARRRREFFDEQHAPRPRKSLKGKLREPGSRSLAKFLAVPEDDDFLSFVRLFLQWDPSQRVTPREAMRHRWICGEFVFPTRAVEKRLDSTPAAEDGSGAAAQTEGSTVAHHVADQRPPKGSPSSPTVAATAPTIHAGRGAAPQGEGQTATLPPPFVARTGGAPSNGTTSEDALRASTVPQSRDASTTTTTAARSAAQSTGAHARRPTAPHRHNGRQPRGRQRRSTAMTDVEMPSSATASPNHSTSLHSGVEAPEMSEESLAGRSMVVAAAAPSPNSARSAAVSARSANAKPRELRAMGTVLSPTMAVLSPIVLRTAASPVHVVPRGANPHPSEGSMQAGAVRSDAVKNGPVSAARPDNSGAVDARRRVTELRQKYESNTTKADALVSHDRGGGSGAFSGLPRWSNTAGGAGQGTGEPHVSVSLSRAPEASGSVSPRVSPGSPKGRTGRGRREYSLNLDAGLSPYETMRTGPHTKDYMLVSELPPSGDCGASASAPYETEAAPDARRPAVKAPQPRGKGAVPLRALPRMQDSSPPPQAAADYTLRQRSAHGTVLATRDVGAVGVGRPQCAAVSAAEPTAAGAAAVDRRVAPSNGVRPIPPRQILGQRVQLSPQRSAGAREGDAIRQAPTIAPTATPQLPPLKNNSVH</sequence>
<comment type="caution">
    <text evidence="14">The sequence shown here is derived from an EMBL/GenBank/DDBJ whole genome shotgun (WGS) entry which is preliminary data.</text>
</comment>
<evidence type="ECO:0000259" key="13">
    <source>
        <dbReference type="PROSITE" id="PS50011"/>
    </source>
</evidence>
<dbReference type="InterPro" id="IPR000719">
    <property type="entry name" value="Prot_kinase_dom"/>
</dbReference>
<protein>
    <recommendedName>
        <fullName evidence="2">dual-specificity kinase</fullName>
        <ecNumber evidence="2">2.7.12.1</ecNumber>
    </recommendedName>
</protein>
<dbReference type="AlphaFoldDB" id="A0AAW0FAZ8"/>
<keyword evidence="7 11" id="KW-0067">ATP-binding</keyword>
<evidence type="ECO:0000256" key="1">
    <source>
        <dbReference type="ARBA" id="ARBA00008867"/>
    </source>
</evidence>
<dbReference type="EMBL" id="JAECZO010000023">
    <property type="protein sequence ID" value="KAK7202031.1"/>
    <property type="molecule type" value="Genomic_DNA"/>
</dbReference>
<organism evidence="14 15">
    <name type="scientific">Novymonas esmeraldas</name>
    <dbReference type="NCBI Taxonomy" id="1808958"/>
    <lineage>
        <taxon>Eukaryota</taxon>
        <taxon>Discoba</taxon>
        <taxon>Euglenozoa</taxon>
        <taxon>Kinetoplastea</taxon>
        <taxon>Metakinetoplastina</taxon>
        <taxon>Trypanosomatida</taxon>
        <taxon>Trypanosomatidae</taxon>
        <taxon>Novymonas</taxon>
    </lineage>
</organism>
<feature type="compositionally biased region" description="Low complexity" evidence="12">
    <location>
        <begin position="740"/>
        <end position="754"/>
    </location>
</feature>
<feature type="compositionally biased region" description="Low complexity" evidence="12">
    <location>
        <begin position="494"/>
        <end position="511"/>
    </location>
</feature>
<feature type="region of interest" description="Disordered" evidence="12">
    <location>
        <begin position="682"/>
        <end position="767"/>
    </location>
</feature>
<dbReference type="GO" id="GO:0004674">
    <property type="term" value="F:protein serine/threonine kinase activity"/>
    <property type="evidence" value="ECO:0007669"/>
    <property type="project" value="UniProtKB-KW"/>
</dbReference>
<keyword evidence="15" id="KW-1185">Reference proteome</keyword>
<dbReference type="PROSITE" id="PS00108">
    <property type="entry name" value="PROTEIN_KINASE_ST"/>
    <property type="match status" value="1"/>
</dbReference>
<evidence type="ECO:0000256" key="8">
    <source>
        <dbReference type="ARBA" id="ARBA00049003"/>
    </source>
</evidence>
<keyword evidence="6 14" id="KW-0418">Kinase</keyword>
<feature type="region of interest" description="Disordered" evidence="12">
    <location>
        <begin position="399"/>
        <end position="570"/>
    </location>
</feature>
<comment type="catalytic activity">
    <reaction evidence="10">
        <text>L-tyrosyl-[protein] + ATP = O-phospho-L-tyrosyl-[protein] + ADP + H(+)</text>
        <dbReference type="Rhea" id="RHEA:10596"/>
        <dbReference type="Rhea" id="RHEA-COMP:10136"/>
        <dbReference type="Rhea" id="RHEA-COMP:20101"/>
        <dbReference type="ChEBI" id="CHEBI:15378"/>
        <dbReference type="ChEBI" id="CHEBI:30616"/>
        <dbReference type="ChEBI" id="CHEBI:46858"/>
        <dbReference type="ChEBI" id="CHEBI:61978"/>
        <dbReference type="ChEBI" id="CHEBI:456216"/>
        <dbReference type="EC" id="2.7.12.1"/>
    </reaction>
</comment>
<evidence type="ECO:0000313" key="14">
    <source>
        <dbReference type="EMBL" id="KAK7202031.1"/>
    </source>
</evidence>
<evidence type="ECO:0000256" key="12">
    <source>
        <dbReference type="SAM" id="MobiDB-lite"/>
    </source>
</evidence>
<dbReference type="GO" id="GO:0005856">
    <property type="term" value="C:cytoskeleton"/>
    <property type="evidence" value="ECO:0007669"/>
    <property type="project" value="TreeGrafter"/>
</dbReference>
<feature type="compositionally biased region" description="Polar residues" evidence="12">
    <location>
        <begin position="941"/>
        <end position="956"/>
    </location>
</feature>
<evidence type="ECO:0000256" key="9">
    <source>
        <dbReference type="ARBA" id="ARBA00049308"/>
    </source>
</evidence>
<evidence type="ECO:0000256" key="3">
    <source>
        <dbReference type="ARBA" id="ARBA00022527"/>
    </source>
</evidence>
<dbReference type="PROSITE" id="PS50011">
    <property type="entry name" value="PROTEIN_KINASE_DOM"/>
    <property type="match status" value="1"/>
</dbReference>
<reference evidence="14 15" key="1">
    <citation type="journal article" date="2021" name="MBio">
        <title>A New Model Trypanosomatid, Novymonas esmeraldas: Genomic Perception of Its 'Candidatus Pandoraea novymonadis' Endosymbiont.</title>
        <authorList>
            <person name="Zakharova A."/>
            <person name="Saura A."/>
            <person name="Butenko A."/>
            <person name="Podesvova L."/>
            <person name="Warmusova S."/>
            <person name="Kostygov A.Y."/>
            <person name="Nenarokova A."/>
            <person name="Lukes J."/>
            <person name="Opperdoes F.R."/>
            <person name="Yurchenko V."/>
        </authorList>
    </citation>
    <scope>NUCLEOTIDE SEQUENCE [LARGE SCALE GENOMIC DNA]</scope>
    <source>
        <strain evidence="14 15">E262AT.01</strain>
    </source>
</reference>
<dbReference type="InterPro" id="IPR008271">
    <property type="entry name" value="Ser/Thr_kinase_AS"/>
</dbReference>
<dbReference type="Proteomes" id="UP001430356">
    <property type="component" value="Unassembled WGS sequence"/>
</dbReference>
<feature type="region of interest" description="Disordered" evidence="12">
    <location>
        <begin position="797"/>
        <end position="828"/>
    </location>
</feature>
<dbReference type="Pfam" id="PF00069">
    <property type="entry name" value="Pkinase"/>
    <property type="match status" value="1"/>
</dbReference>
<dbReference type="InterPro" id="IPR050494">
    <property type="entry name" value="Ser_Thr_dual-spec_kinase"/>
</dbReference>
<feature type="domain" description="Protein kinase" evidence="13">
    <location>
        <begin position="83"/>
        <end position="382"/>
    </location>
</feature>
<evidence type="ECO:0000256" key="6">
    <source>
        <dbReference type="ARBA" id="ARBA00022777"/>
    </source>
</evidence>
<dbReference type="PANTHER" id="PTHR24058">
    <property type="entry name" value="DUAL SPECIFICITY PROTEIN KINASE"/>
    <property type="match status" value="1"/>
</dbReference>
<name>A0AAW0FAZ8_9TRYP</name>
<evidence type="ECO:0000256" key="11">
    <source>
        <dbReference type="PROSITE-ProRule" id="PRU10141"/>
    </source>
</evidence>
<dbReference type="InterPro" id="IPR042521">
    <property type="entry name" value="DYRK"/>
</dbReference>
<dbReference type="SUPFAM" id="SSF56112">
    <property type="entry name" value="Protein kinase-like (PK-like)"/>
    <property type="match status" value="1"/>
</dbReference>
<dbReference type="PANTHER" id="PTHR24058:SF22">
    <property type="entry name" value="DUAL SPECIFICITY TYROSINE-PHOSPHORYLATION-REGULATED KINASE 4"/>
    <property type="match status" value="1"/>
</dbReference>